<protein>
    <submittedName>
        <fullName evidence="2">Uncharacterized protein</fullName>
    </submittedName>
</protein>
<keyword evidence="1" id="KW-0472">Membrane</keyword>
<reference evidence="2 3" key="1">
    <citation type="submission" date="2015-09" db="EMBL/GenBank/DDBJ databases">
        <title>A metagenomics-based metabolic model of nitrate-dependent anaerobic oxidation of methane by Methanoperedens-like archaea.</title>
        <authorList>
            <person name="Arshad A."/>
            <person name="Speth D.R."/>
            <person name="De Graaf R.M."/>
            <person name="Op Den Camp H.J."/>
            <person name="Jetten M.S."/>
            <person name="Welte C.U."/>
        </authorList>
    </citation>
    <scope>NUCLEOTIDE SEQUENCE [LARGE SCALE GENOMIC DNA]</scope>
</reference>
<comment type="caution">
    <text evidence="2">The sequence shown here is derived from an EMBL/GenBank/DDBJ whole genome shotgun (WGS) entry which is preliminary data.</text>
</comment>
<dbReference type="AlphaFoldDB" id="A0A0P8DY77"/>
<proteinExistence type="predicted"/>
<gene>
    <name evidence="2" type="ORF">MPEBLZ_02741</name>
</gene>
<name>A0A0P8DY77_9EURY</name>
<feature type="transmembrane region" description="Helical" evidence="1">
    <location>
        <begin position="9"/>
        <end position="34"/>
    </location>
</feature>
<sequence length="89" mass="10287">MYRLYTKVVALSLGVFLAVIYVICVIFDLLWPVYEMRRVWPLLLPGFTWLTPSSFLLGLAESFVWGLLAGIIFVPIYNYFVGRFAEMVT</sequence>
<keyword evidence="1" id="KW-1133">Transmembrane helix</keyword>
<dbReference type="EMBL" id="LKCM01000209">
    <property type="protein sequence ID" value="KPQ42724.1"/>
    <property type="molecule type" value="Genomic_DNA"/>
</dbReference>
<accession>A0A0P8DY77</accession>
<dbReference type="InterPro" id="IPR044020">
    <property type="entry name" value="DUF5676"/>
</dbReference>
<evidence type="ECO:0000256" key="1">
    <source>
        <dbReference type="SAM" id="Phobius"/>
    </source>
</evidence>
<evidence type="ECO:0000313" key="2">
    <source>
        <dbReference type="EMBL" id="KPQ42724.1"/>
    </source>
</evidence>
<organism evidence="2 3">
    <name type="scientific">Candidatus Methanoperedens nitratireducens</name>
    <dbReference type="NCBI Taxonomy" id="1392998"/>
    <lineage>
        <taxon>Archaea</taxon>
        <taxon>Methanobacteriati</taxon>
        <taxon>Methanobacteriota</taxon>
        <taxon>Stenosarchaea group</taxon>
        <taxon>Methanomicrobia</taxon>
        <taxon>Methanosarcinales</taxon>
        <taxon>ANME-2 cluster</taxon>
        <taxon>Candidatus Methanoperedentaceae</taxon>
        <taxon>Candidatus Methanoperedens</taxon>
    </lineage>
</organism>
<dbReference type="Pfam" id="PF18926">
    <property type="entry name" value="DUF5676"/>
    <property type="match status" value="1"/>
</dbReference>
<evidence type="ECO:0000313" key="3">
    <source>
        <dbReference type="Proteomes" id="UP000050360"/>
    </source>
</evidence>
<dbReference type="Proteomes" id="UP000050360">
    <property type="component" value="Unassembled WGS sequence"/>
</dbReference>
<keyword evidence="1" id="KW-0812">Transmembrane</keyword>
<feature type="transmembrane region" description="Helical" evidence="1">
    <location>
        <begin position="54"/>
        <end position="80"/>
    </location>
</feature>